<evidence type="ECO:0000313" key="1">
    <source>
        <dbReference type="Proteomes" id="UP000050640"/>
    </source>
</evidence>
<dbReference type="Proteomes" id="UP000050640">
    <property type="component" value="Unplaced"/>
</dbReference>
<dbReference type="AlphaFoldDB" id="A0A0R3RJ37"/>
<accession>A0A0R3RJ37</accession>
<sequence length="170" mass="19547">MHAHVFQRRRHLTTIKCIEYVEEWGERWDVDMPSRKLYSRRLNANRLWVQILLITRVYNILLLCVKAGFNTTRDIGSSGDSDCDNSGERLCTVSTKQYYHNNVTTSITIPCDISHSKQFSTILLQNAQKKADKVAVGAVAFKQKKYLTKRSHSFLMTQPTDCSQSVCLSQ</sequence>
<dbReference type="WBParaSite" id="EEL_0000149501-mRNA-1">
    <property type="protein sequence ID" value="EEL_0000149501-mRNA-1"/>
    <property type="gene ID" value="EEL_0000149501"/>
</dbReference>
<name>A0A0R3RJ37_9BILA</name>
<proteinExistence type="predicted"/>
<organism evidence="1 2">
    <name type="scientific">Elaeophora elaphi</name>
    <dbReference type="NCBI Taxonomy" id="1147741"/>
    <lineage>
        <taxon>Eukaryota</taxon>
        <taxon>Metazoa</taxon>
        <taxon>Ecdysozoa</taxon>
        <taxon>Nematoda</taxon>
        <taxon>Chromadorea</taxon>
        <taxon>Rhabditida</taxon>
        <taxon>Spirurina</taxon>
        <taxon>Spiruromorpha</taxon>
        <taxon>Filarioidea</taxon>
        <taxon>Onchocercidae</taxon>
        <taxon>Elaeophora</taxon>
    </lineage>
</organism>
<evidence type="ECO:0000313" key="2">
    <source>
        <dbReference type="WBParaSite" id="EEL_0000149501-mRNA-1"/>
    </source>
</evidence>
<protein>
    <submittedName>
        <fullName evidence="2">Neur_chan_LBD domain-containing protein</fullName>
    </submittedName>
</protein>
<keyword evidence="1" id="KW-1185">Reference proteome</keyword>
<reference evidence="2" key="1">
    <citation type="submission" date="2017-02" db="UniProtKB">
        <authorList>
            <consortium name="WormBaseParasite"/>
        </authorList>
    </citation>
    <scope>IDENTIFICATION</scope>
</reference>